<evidence type="ECO:0000313" key="2">
    <source>
        <dbReference type="EMBL" id="MFD1834410.1"/>
    </source>
</evidence>
<dbReference type="InterPro" id="IPR008391">
    <property type="entry name" value="AXE1_dom"/>
</dbReference>
<comment type="caution">
    <text evidence="2">The sequence shown here is derived from an EMBL/GenBank/DDBJ whole genome shotgun (WGS) entry which is preliminary data.</text>
</comment>
<keyword evidence="3" id="KW-1185">Reference proteome</keyword>
<sequence>MALFDLPLPALREHRPELDEPADLDAFWEGTLFRAREHEVLLDVTPVETGLDLVDAFDVTFAGHDGTPVRAWYLRPAAATGPLPVVVQYIGYGGGRGRPIEHLVWASAGYAHLVMDTRGQGGAWGSGGDTADPVGSGPAAPGSMTRGITSPETSYLVRLQTDAARAVDAARALPGTDGRVVVTGGSQGGGLAVAAAGLVPDVDAAMPDVPFLCAIRRAIDITDADPYQEIVRFLAANRGAEEAAWRTLSYVDGVHLGRRARCRALVSAALRDTIVPPSTVFAAANHWGGLHGEPGALAEVEVYPYNGHEGGGTVQRERQLAWLAEAVPLTPRG</sequence>
<dbReference type="RefSeq" id="WP_137769280.1">
    <property type="nucleotide sequence ID" value="NZ_BAAAIS010000002.1"/>
</dbReference>
<dbReference type="Proteomes" id="UP001597280">
    <property type="component" value="Unassembled WGS sequence"/>
</dbReference>
<evidence type="ECO:0000313" key="3">
    <source>
        <dbReference type="Proteomes" id="UP001597280"/>
    </source>
</evidence>
<dbReference type="Gene3D" id="3.40.50.1820">
    <property type="entry name" value="alpha/beta hydrolase"/>
    <property type="match status" value="1"/>
</dbReference>
<dbReference type="InterPro" id="IPR029058">
    <property type="entry name" value="AB_hydrolase_fold"/>
</dbReference>
<evidence type="ECO:0000259" key="1">
    <source>
        <dbReference type="Pfam" id="PF05448"/>
    </source>
</evidence>
<feature type="domain" description="Acetyl xylan esterase" evidence="1">
    <location>
        <begin position="1"/>
        <end position="324"/>
    </location>
</feature>
<dbReference type="InterPro" id="IPR039069">
    <property type="entry name" value="CE7"/>
</dbReference>
<organism evidence="2 3">
    <name type="scientific">Brachybacterium rhamnosum</name>
    <dbReference type="NCBI Taxonomy" id="173361"/>
    <lineage>
        <taxon>Bacteria</taxon>
        <taxon>Bacillati</taxon>
        <taxon>Actinomycetota</taxon>
        <taxon>Actinomycetes</taxon>
        <taxon>Micrococcales</taxon>
        <taxon>Dermabacteraceae</taxon>
        <taxon>Brachybacterium</taxon>
    </lineage>
</organism>
<dbReference type="EMBL" id="JBHUFL010000002">
    <property type="protein sequence ID" value="MFD1834410.1"/>
    <property type="molecule type" value="Genomic_DNA"/>
</dbReference>
<gene>
    <name evidence="2" type="ORF">ACFSDA_04890</name>
</gene>
<dbReference type="Pfam" id="PF05448">
    <property type="entry name" value="AXE1"/>
    <property type="match status" value="1"/>
</dbReference>
<dbReference type="PANTHER" id="PTHR40111:SF1">
    <property type="entry name" value="CEPHALOSPORIN-C DEACETYLASE"/>
    <property type="match status" value="1"/>
</dbReference>
<reference evidence="3" key="1">
    <citation type="journal article" date="2019" name="Int. J. Syst. Evol. Microbiol.">
        <title>The Global Catalogue of Microorganisms (GCM) 10K type strain sequencing project: providing services to taxonomists for standard genome sequencing and annotation.</title>
        <authorList>
            <consortium name="The Broad Institute Genomics Platform"/>
            <consortium name="The Broad Institute Genome Sequencing Center for Infectious Disease"/>
            <person name="Wu L."/>
            <person name="Ma J."/>
        </authorList>
    </citation>
    <scope>NUCLEOTIDE SEQUENCE [LARGE SCALE GENOMIC DNA]</scope>
    <source>
        <strain evidence="3">JCM 11650</strain>
    </source>
</reference>
<dbReference type="SUPFAM" id="SSF53474">
    <property type="entry name" value="alpha/beta-Hydrolases"/>
    <property type="match status" value="1"/>
</dbReference>
<dbReference type="PANTHER" id="PTHR40111">
    <property type="entry name" value="CEPHALOSPORIN-C DEACETYLASE"/>
    <property type="match status" value="1"/>
</dbReference>
<name>A0ABW4PW93_9MICO</name>
<protein>
    <submittedName>
        <fullName evidence="2">Acetylxylan esterase</fullName>
    </submittedName>
</protein>
<accession>A0ABW4PW93</accession>
<proteinExistence type="predicted"/>